<evidence type="ECO:0008006" key="3">
    <source>
        <dbReference type="Google" id="ProtNLM"/>
    </source>
</evidence>
<reference evidence="1 2" key="1">
    <citation type="submission" date="2017-03" db="EMBL/GenBank/DDBJ databases">
        <title>Genome analysis of Rhizobial strains effectives or ineffectives for nitrogen fixation isolated from bean seeds.</title>
        <authorList>
            <person name="Peralta H."/>
            <person name="Aguilar-Vera A."/>
            <person name="Mora Y."/>
            <person name="Vargas-Lagunas C."/>
            <person name="Girard L."/>
            <person name="Mora J."/>
        </authorList>
    </citation>
    <scope>NUCLEOTIDE SEQUENCE [LARGE SCALE GENOMIC DNA]</scope>
    <source>
        <strain evidence="1 2">CCGM3</strain>
    </source>
</reference>
<dbReference type="Pfam" id="PF06296">
    <property type="entry name" value="RelE"/>
    <property type="match status" value="1"/>
</dbReference>
<evidence type="ECO:0000313" key="2">
    <source>
        <dbReference type="Proteomes" id="UP000254939"/>
    </source>
</evidence>
<dbReference type="Proteomes" id="UP000254939">
    <property type="component" value="Unassembled WGS sequence"/>
</dbReference>
<sequence>MPVRVLKDVEFHNWAIEYGVTDAMLCVAAKEIEDGLVDARLGGFLLKKRVAAPGRGKSGSYRTIVGHRQADRLIFVHGFAKNEADNIKKSEKTALRKLCDIYMGADDKKLAEMIGKNAILEIECNEPGTEERT</sequence>
<dbReference type="OrthoDB" id="9812066at2"/>
<dbReference type="EMBL" id="NAAC01000043">
    <property type="protein sequence ID" value="RDJ03256.1"/>
    <property type="molecule type" value="Genomic_DNA"/>
</dbReference>
<dbReference type="AlphaFoldDB" id="A0A370KFN3"/>
<gene>
    <name evidence="1" type="ORF">B5K06_30120</name>
</gene>
<name>A0A370KFN3_9HYPH</name>
<organism evidence="1 2">
    <name type="scientific">Rhizobium grahamii</name>
    <dbReference type="NCBI Taxonomy" id="1120045"/>
    <lineage>
        <taxon>Bacteria</taxon>
        <taxon>Pseudomonadati</taxon>
        <taxon>Pseudomonadota</taxon>
        <taxon>Alphaproteobacteria</taxon>
        <taxon>Hyphomicrobiales</taxon>
        <taxon>Rhizobiaceae</taxon>
        <taxon>Rhizobium/Agrobacterium group</taxon>
        <taxon>Rhizobium</taxon>
    </lineage>
</organism>
<protein>
    <recommendedName>
        <fullName evidence="3">Type II toxin-antitoxin system RelE/ParE family toxin</fullName>
    </recommendedName>
</protein>
<proteinExistence type="predicted"/>
<evidence type="ECO:0000313" key="1">
    <source>
        <dbReference type="EMBL" id="RDJ03256.1"/>
    </source>
</evidence>
<accession>A0A370KFN3</accession>
<dbReference type="PIRSF" id="PIRSF018634">
    <property type="entry name" value="UCP018634"/>
    <property type="match status" value="1"/>
</dbReference>
<dbReference type="InterPro" id="IPR009387">
    <property type="entry name" value="HigB-2"/>
</dbReference>
<comment type="caution">
    <text evidence="1">The sequence shown here is derived from an EMBL/GenBank/DDBJ whole genome shotgun (WGS) entry which is preliminary data.</text>
</comment>